<evidence type="ECO:0000256" key="2">
    <source>
        <dbReference type="ARBA" id="ARBA00022692"/>
    </source>
</evidence>
<proteinExistence type="predicted"/>
<feature type="transmembrane region" description="Helical" evidence="5">
    <location>
        <begin position="182"/>
        <end position="199"/>
    </location>
</feature>
<organism evidence="7 8">
    <name type="scientific">Halapricum hydrolyticum</name>
    <dbReference type="NCBI Taxonomy" id="2979991"/>
    <lineage>
        <taxon>Archaea</taxon>
        <taxon>Methanobacteriati</taxon>
        <taxon>Methanobacteriota</taxon>
        <taxon>Stenosarchaea group</taxon>
        <taxon>Halobacteria</taxon>
        <taxon>Halobacteriales</taxon>
        <taxon>Haloarculaceae</taxon>
        <taxon>Halapricum</taxon>
    </lineage>
</organism>
<dbReference type="InterPro" id="IPR050638">
    <property type="entry name" value="AA-Vitamin_Transporters"/>
</dbReference>
<keyword evidence="2 5" id="KW-0812">Transmembrane</keyword>
<sequence>MDSVLAGGLFLIGGTGLGFVGQQFITAGVAAIIFSLSPIVTGVLAWPLLPEERLEGRDYLGVLLGFVGIAVVIRPDPATLLDPEVVGKLLFFAGVAVVALGTVLVRRSRPTIPVPALTGWAMVIGGTVHVVFAIAVGESVASTQPTPLAVATVDYLGLVVGAVGLVTYLALMGEVGALKASLTTYLTPVVAIGIGWLLLDERIQPLALVGFGIIVAGFALLESRKIAAELAKYRSLYR</sequence>
<dbReference type="EMBL" id="JAOPKD010000022">
    <property type="protein sequence ID" value="MCU4728218.1"/>
    <property type="molecule type" value="Genomic_DNA"/>
</dbReference>
<feature type="transmembrane region" description="Helical" evidence="5">
    <location>
        <begin position="28"/>
        <end position="49"/>
    </location>
</feature>
<evidence type="ECO:0000313" key="8">
    <source>
        <dbReference type="Proteomes" id="UP001209746"/>
    </source>
</evidence>
<dbReference type="AlphaFoldDB" id="A0AAE3ICS4"/>
<dbReference type="InterPro" id="IPR000620">
    <property type="entry name" value="EamA_dom"/>
</dbReference>
<evidence type="ECO:0000259" key="6">
    <source>
        <dbReference type="Pfam" id="PF00892"/>
    </source>
</evidence>
<dbReference type="Pfam" id="PF00892">
    <property type="entry name" value="EamA"/>
    <property type="match status" value="2"/>
</dbReference>
<reference evidence="7" key="1">
    <citation type="submission" date="2023-02" db="EMBL/GenBank/DDBJ databases">
        <title>Enrichment on poylsaccharides allowed isolation of novel metabolic and taxonomic groups of Haloarchaea.</title>
        <authorList>
            <person name="Sorokin D.Y."/>
            <person name="Elcheninov A.G."/>
            <person name="Khizhniak T.V."/>
            <person name="Kolganova T.V."/>
            <person name="Kublanov I.V."/>
        </authorList>
    </citation>
    <scope>NUCLEOTIDE SEQUENCE</scope>
    <source>
        <strain evidence="7">HArc-curdl7</strain>
    </source>
</reference>
<gene>
    <name evidence="7" type="ORF">OB914_14780</name>
</gene>
<protein>
    <submittedName>
        <fullName evidence="7">DMT family transporter</fullName>
    </submittedName>
</protein>
<feature type="domain" description="EamA" evidence="6">
    <location>
        <begin position="5"/>
        <end position="73"/>
    </location>
</feature>
<evidence type="ECO:0000256" key="5">
    <source>
        <dbReference type="SAM" id="Phobius"/>
    </source>
</evidence>
<comment type="caution">
    <text evidence="7">The sequence shown here is derived from an EMBL/GenBank/DDBJ whole genome shotgun (WGS) entry which is preliminary data.</text>
</comment>
<dbReference type="GO" id="GO:0016020">
    <property type="term" value="C:membrane"/>
    <property type="evidence" value="ECO:0007669"/>
    <property type="project" value="UniProtKB-SubCell"/>
</dbReference>
<dbReference type="Proteomes" id="UP001209746">
    <property type="component" value="Unassembled WGS sequence"/>
</dbReference>
<feature type="transmembrane region" description="Helical" evidence="5">
    <location>
        <begin position="56"/>
        <end position="73"/>
    </location>
</feature>
<comment type="subcellular location">
    <subcellularLocation>
        <location evidence="1">Membrane</location>
        <topology evidence="1">Multi-pass membrane protein</topology>
    </subcellularLocation>
</comment>
<evidence type="ECO:0000256" key="4">
    <source>
        <dbReference type="ARBA" id="ARBA00023136"/>
    </source>
</evidence>
<evidence type="ECO:0000256" key="1">
    <source>
        <dbReference type="ARBA" id="ARBA00004141"/>
    </source>
</evidence>
<dbReference type="PANTHER" id="PTHR32322">
    <property type="entry name" value="INNER MEMBRANE TRANSPORTER"/>
    <property type="match status" value="1"/>
</dbReference>
<keyword evidence="3 5" id="KW-1133">Transmembrane helix</keyword>
<feature type="transmembrane region" description="Helical" evidence="5">
    <location>
        <begin position="117"/>
        <end position="136"/>
    </location>
</feature>
<dbReference type="InterPro" id="IPR037185">
    <property type="entry name" value="EmrE-like"/>
</dbReference>
<feature type="domain" description="EamA" evidence="6">
    <location>
        <begin position="87"/>
        <end position="221"/>
    </location>
</feature>
<name>A0AAE3ICS4_9EURY</name>
<dbReference type="RefSeq" id="WP_315910576.1">
    <property type="nucleotide sequence ID" value="NZ_JAOPKD010000022.1"/>
</dbReference>
<evidence type="ECO:0000256" key="3">
    <source>
        <dbReference type="ARBA" id="ARBA00022989"/>
    </source>
</evidence>
<feature type="transmembrane region" description="Helical" evidence="5">
    <location>
        <begin position="148"/>
        <end position="170"/>
    </location>
</feature>
<dbReference type="SUPFAM" id="SSF103481">
    <property type="entry name" value="Multidrug resistance efflux transporter EmrE"/>
    <property type="match status" value="2"/>
</dbReference>
<evidence type="ECO:0000313" key="7">
    <source>
        <dbReference type="EMBL" id="MCU4728218.1"/>
    </source>
</evidence>
<accession>A0AAE3ICS4</accession>
<feature type="transmembrane region" description="Helical" evidence="5">
    <location>
        <begin position="205"/>
        <end position="221"/>
    </location>
</feature>
<keyword evidence="4 5" id="KW-0472">Membrane</keyword>
<dbReference type="PANTHER" id="PTHR32322:SF2">
    <property type="entry name" value="EAMA DOMAIN-CONTAINING PROTEIN"/>
    <property type="match status" value="1"/>
</dbReference>
<feature type="transmembrane region" description="Helical" evidence="5">
    <location>
        <begin position="85"/>
        <end position="105"/>
    </location>
</feature>